<dbReference type="EMBL" id="PYDT01000010">
    <property type="protein sequence ID" value="THU47694.1"/>
    <property type="molecule type" value="Genomic_DNA"/>
</dbReference>
<dbReference type="Proteomes" id="UP000317650">
    <property type="component" value="Chromosome 9"/>
</dbReference>
<evidence type="ECO:0000313" key="2">
    <source>
        <dbReference type="Proteomes" id="UP000317650"/>
    </source>
</evidence>
<sequence length="144" mass="16710">MRRYPVSFYMTLITDEHLCHFLHYTIIAYELEPKCVISPDFRMLAVPPPLLGGTTTCRLTLDGTIAQSRWYDRLTELRDRALVVPSHDRVVPPLDNINCQRYHRPKHLGDRVPGSAIVGHDFRLMAWVVEGLEELRTTKRITKL</sequence>
<dbReference type="AlphaFoldDB" id="A0A4S8IIP0"/>
<comment type="caution">
    <text evidence="1">The sequence shown here is derived from an EMBL/GenBank/DDBJ whole genome shotgun (WGS) entry which is preliminary data.</text>
</comment>
<organism evidence="1 2">
    <name type="scientific">Musa balbisiana</name>
    <name type="common">Banana</name>
    <dbReference type="NCBI Taxonomy" id="52838"/>
    <lineage>
        <taxon>Eukaryota</taxon>
        <taxon>Viridiplantae</taxon>
        <taxon>Streptophyta</taxon>
        <taxon>Embryophyta</taxon>
        <taxon>Tracheophyta</taxon>
        <taxon>Spermatophyta</taxon>
        <taxon>Magnoliopsida</taxon>
        <taxon>Liliopsida</taxon>
        <taxon>Zingiberales</taxon>
        <taxon>Musaceae</taxon>
        <taxon>Musa</taxon>
    </lineage>
</organism>
<gene>
    <name evidence="1" type="ORF">C4D60_Mb09t18320</name>
</gene>
<reference evidence="1 2" key="1">
    <citation type="journal article" date="2019" name="Nat. Plants">
        <title>Genome sequencing of Musa balbisiana reveals subgenome evolution and function divergence in polyploid bananas.</title>
        <authorList>
            <person name="Yao X."/>
        </authorList>
    </citation>
    <scope>NUCLEOTIDE SEQUENCE [LARGE SCALE GENOMIC DNA]</scope>
    <source>
        <strain evidence="2">cv. DH-PKW</strain>
        <tissue evidence="1">Leaves</tissue>
    </source>
</reference>
<keyword evidence="2" id="KW-1185">Reference proteome</keyword>
<protein>
    <submittedName>
        <fullName evidence="1">Uncharacterized protein</fullName>
    </submittedName>
</protein>
<proteinExistence type="predicted"/>
<name>A0A4S8IIP0_MUSBA</name>
<accession>A0A4S8IIP0</accession>
<evidence type="ECO:0000313" key="1">
    <source>
        <dbReference type="EMBL" id="THU47694.1"/>
    </source>
</evidence>